<comment type="subcellular location">
    <subcellularLocation>
        <location evidence="1">Cell membrane</location>
        <topology evidence="1">Multi-pass membrane protein</topology>
    </subcellularLocation>
</comment>
<feature type="transmembrane region" description="Helical" evidence="6">
    <location>
        <begin position="49"/>
        <end position="67"/>
    </location>
</feature>
<evidence type="ECO:0000256" key="2">
    <source>
        <dbReference type="ARBA" id="ARBA00022475"/>
    </source>
</evidence>
<evidence type="ECO:0000256" key="1">
    <source>
        <dbReference type="ARBA" id="ARBA00004651"/>
    </source>
</evidence>
<dbReference type="Pfam" id="PF02361">
    <property type="entry name" value="CbiQ"/>
    <property type="match status" value="1"/>
</dbReference>
<evidence type="ECO:0000313" key="8">
    <source>
        <dbReference type="Proteomes" id="UP000284779"/>
    </source>
</evidence>
<dbReference type="PANTHER" id="PTHR34857">
    <property type="entry name" value="SLL0384 PROTEIN"/>
    <property type="match status" value="1"/>
</dbReference>
<keyword evidence="4 6" id="KW-1133">Transmembrane helix</keyword>
<gene>
    <name evidence="7" type="primary">cbiQ</name>
    <name evidence="7" type="ORF">DW944_01120</name>
</gene>
<feature type="transmembrane region" description="Helical" evidence="6">
    <location>
        <begin position="116"/>
        <end position="139"/>
    </location>
</feature>
<evidence type="ECO:0000256" key="5">
    <source>
        <dbReference type="ARBA" id="ARBA00023136"/>
    </source>
</evidence>
<evidence type="ECO:0000256" key="4">
    <source>
        <dbReference type="ARBA" id="ARBA00022989"/>
    </source>
</evidence>
<dbReference type="NCBIfam" id="TIGR02454">
    <property type="entry name" value="ECF_T_CbiQ"/>
    <property type="match status" value="1"/>
</dbReference>
<keyword evidence="2" id="KW-1003">Cell membrane</keyword>
<accession>A0A413RDE5</accession>
<dbReference type="PANTHER" id="PTHR34857:SF2">
    <property type="entry name" value="SLL0384 PROTEIN"/>
    <property type="match status" value="1"/>
</dbReference>
<dbReference type="InterPro" id="IPR051611">
    <property type="entry name" value="ECF_transporter_component"/>
</dbReference>
<comment type="caution">
    <text evidence="7">The sequence shown here is derived from an EMBL/GenBank/DDBJ whole genome shotgun (WGS) entry which is preliminary data.</text>
</comment>
<dbReference type="GO" id="GO:0043190">
    <property type="term" value="C:ATP-binding cassette (ABC) transporter complex"/>
    <property type="evidence" value="ECO:0007669"/>
    <property type="project" value="InterPro"/>
</dbReference>
<dbReference type="CDD" id="cd16914">
    <property type="entry name" value="EcfT"/>
    <property type="match status" value="1"/>
</dbReference>
<evidence type="ECO:0000313" key="7">
    <source>
        <dbReference type="EMBL" id="RHA20800.1"/>
    </source>
</evidence>
<protein>
    <submittedName>
        <fullName evidence="7">Cobalt ECF transporter T component CbiQ</fullName>
    </submittedName>
</protein>
<keyword evidence="5 6" id="KW-0472">Membrane</keyword>
<evidence type="ECO:0000256" key="3">
    <source>
        <dbReference type="ARBA" id="ARBA00022692"/>
    </source>
</evidence>
<dbReference type="InterPro" id="IPR012809">
    <property type="entry name" value="ECF_CbiQ"/>
</dbReference>
<evidence type="ECO:0000256" key="6">
    <source>
        <dbReference type="SAM" id="Phobius"/>
    </source>
</evidence>
<name>A0A413RDE5_9FIRM</name>
<dbReference type="Proteomes" id="UP000284779">
    <property type="component" value="Unassembled WGS sequence"/>
</dbReference>
<dbReference type="GO" id="GO:0006824">
    <property type="term" value="P:cobalt ion transport"/>
    <property type="evidence" value="ECO:0007669"/>
    <property type="project" value="InterPro"/>
</dbReference>
<reference evidence="7 8" key="1">
    <citation type="submission" date="2018-08" db="EMBL/GenBank/DDBJ databases">
        <title>A genome reference for cultivated species of the human gut microbiota.</title>
        <authorList>
            <person name="Zou Y."/>
            <person name="Xue W."/>
            <person name="Luo G."/>
        </authorList>
    </citation>
    <scope>NUCLEOTIDE SEQUENCE [LARGE SCALE GENOMIC DNA]</scope>
    <source>
        <strain evidence="7 8">AM44-11BH</strain>
    </source>
</reference>
<dbReference type="RefSeq" id="WP_117969303.1">
    <property type="nucleotide sequence ID" value="NZ_CATWJF010000004.1"/>
</dbReference>
<keyword evidence="3 6" id="KW-0812">Transmembrane</keyword>
<keyword evidence="8" id="KW-1185">Reference proteome</keyword>
<dbReference type="InterPro" id="IPR003339">
    <property type="entry name" value="ABC/ECF_trnsptr_transmembrane"/>
</dbReference>
<organism evidence="7 8">
    <name type="scientific">Eubacterium ventriosum</name>
    <dbReference type="NCBI Taxonomy" id="39496"/>
    <lineage>
        <taxon>Bacteria</taxon>
        <taxon>Bacillati</taxon>
        <taxon>Bacillota</taxon>
        <taxon>Clostridia</taxon>
        <taxon>Eubacteriales</taxon>
        <taxon>Eubacteriaceae</taxon>
        <taxon>Eubacterium</taxon>
    </lineage>
</organism>
<proteinExistence type="predicted"/>
<feature type="transmembrane region" description="Helical" evidence="6">
    <location>
        <begin position="239"/>
        <end position="258"/>
    </location>
</feature>
<dbReference type="AlphaFoldDB" id="A0A413RDE5"/>
<sequence>MGKFENAIHEMCAIENQAGEDDFLNNIHALAKLFVTVLYVCMVTSFPKYNVTGLVGMIIYPLIIFNLGDIKFGKCIKRIRLILPLICIIGIFNPFFDRNVLLTMGGVKITGGEISMVTLMIKGILAVIAIYILIITTTIDRVCMALRKIHIPEIIVMIIQLIYRYINVLLKETKRIVEAYSLRAPDQKGINFKAWGSLPGQLLLRSIDRATDVHNSMSLRGYNFNNVRIRNYKLSSRDYVWMILWTLVIIAFRVYPVFEIVGGLFT</sequence>
<dbReference type="EMBL" id="QSFD01000001">
    <property type="protein sequence ID" value="RHA20800.1"/>
    <property type="molecule type" value="Genomic_DNA"/>
</dbReference>
<feature type="transmembrane region" description="Helical" evidence="6">
    <location>
        <begin position="79"/>
        <end position="96"/>
    </location>
</feature>